<dbReference type="Proteomes" id="UP001187192">
    <property type="component" value="Unassembled WGS sequence"/>
</dbReference>
<evidence type="ECO:0000313" key="1">
    <source>
        <dbReference type="EMBL" id="GMN70985.1"/>
    </source>
</evidence>
<reference evidence="1" key="1">
    <citation type="submission" date="2023-07" db="EMBL/GenBank/DDBJ databases">
        <title>draft genome sequence of fig (Ficus carica).</title>
        <authorList>
            <person name="Takahashi T."/>
            <person name="Nishimura K."/>
        </authorList>
    </citation>
    <scope>NUCLEOTIDE SEQUENCE</scope>
</reference>
<proteinExistence type="predicted"/>
<name>A0AA88JEL3_FICCA</name>
<sequence>MGPGARGDPAESAT</sequence>
<accession>A0AA88JEL3</accession>
<protein>
    <submittedName>
        <fullName evidence="1">Uncharacterized protein</fullName>
    </submittedName>
</protein>
<dbReference type="EMBL" id="BTGU01017655">
    <property type="protein sequence ID" value="GMN70985.1"/>
    <property type="molecule type" value="Genomic_DNA"/>
</dbReference>
<keyword evidence="3" id="KW-1185">Reference proteome</keyword>
<comment type="caution">
    <text evidence="1">The sequence shown here is derived from an EMBL/GenBank/DDBJ whole genome shotgun (WGS) entry which is preliminary data.</text>
</comment>
<evidence type="ECO:0000313" key="2">
    <source>
        <dbReference type="EMBL" id="GMN70997.1"/>
    </source>
</evidence>
<dbReference type="EMBL" id="BTGU01017660">
    <property type="protein sequence ID" value="GMN70997.1"/>
    <property type="molecule type" value="Genomic_DNA"/>
</dbReference>
<gene>
    <name evidence="1" type="ORF">TIFTF001_055492</name>
    <name evidence="2" type="ORF">TIFTF001_055495</name>
</gene>
<organism evidence="1 3">
    <name type="scientific">Ficus carica</name>
    <name type="common">Common fig</name>
    <dbReference type="NCBI Taxonomy" id="3494"/>
    <lineage>
        <taxon>Eukaryota</taxon>
        <taxon>Viridiplantae</taxon>
        <taxon>Streptophyta</taxon>
        <taxon>Embryophyta</taxon>
        <taxon>Tracheophyta</taxon>
        <taxon>Spermatophyta</taxon>
        <taxon>Magnoliopsida</taxon>
        <taxon>eudicotyledons</taxon>
        <taxon>Gunneridae</taxon>
        <taxon>Pentapetalae</taxon>
        <taxon>rosids</taxon>
        <taxon>fabids</taxon>
        <taxon>Rosales</taxon>
        <taxon>Moraceae</taxon>
        <taxon>Ficeae</taxon>
        <taxon>Ficus</taxon>
    </lineage>
</organism>
<evidence type="ECO:0000313" key="3">
    <source>
        <dbReference type="Proteomes" id="UP001187192"/>
    </source>
</evidence>